<dbReference type="STRING" id="228908.NEQ273"/>
<dbReference type="AlphaFoldDB" id="Q74NG3"/>
<dbReference type="BioCyc" id="NEQU228908:GJB6-290-MONOMER"/>
<dbReference type="HOGENOM" id="CLU_1493012_0_0_2"/>
<keyword evidence="1" id="KW-0812">Transmembrane</keyword>
<gene>
    <name evidence="2" type="ordered locus">NEQ273</name>
</gene>
<dbReference type="KEGG" id="neq:NEQ273"/>
<keyword evidence="1" id="KW-1133">Transmembrane helix</keyword>
<feature type="transmembrane region" description="Helical" evidence="1">
    <location>
        <begin position="154"/>
        <end position="174"/>
    </location>
</feature>
<proteinExistence type="predicted"/>
<feature type="transmembrane region" description="Helical" evidence="1">
    <location>
        <begin position="12"/>
        <end position="31"/>
    </location>
</feature>
<reference evidence="2 3" key="1">
    <citation type="journal article" date="2003" name="Proc. Natl. Acad. Sci. U.S.A.">
        <title>The genome of Nanoarchaeum equitans: insights into early archaeal evolution and derived parasitism.</title>
        <authorList>
            <person name="Waters E."/>
            <person name="Hohn M.J."/>
            <person name="Ahel I."/>
            <person name="Graham D.E."/>
            <person name="Adams M.D."/>
            <person name="Barnstead M."/>
            <person name="Beeson K.Y."/>
            <person name="Bibbs L."/>
            <person name="Bolanos R."/>
            <person name="Keller M."/>
            <person name="Kretz K."/>
            <person name="Lin X."/>
            <person name="Mathur E."/>
            <person name="Ni J."/>
            <person name="Podar M."/>
            <person name="Richardson T."/>
            <person name="Sutton G.G."/>
            <person name="Simon M."/>
            <person name="Soll D."/>
            <person name="Stetter K.O."/>
            <person name="Short J.M."/>
            <person name="Noordewier M."/>
        </authorList>
    </citation>
    <scope>NUCLEOTIDE SEQUENCE [LARGE SCALE GENOMIC DNA]</scope>
    <source>
        <strain evidence="2 3">Kin4-M</strain>
    </source>
</reference>
<evidence type="ECO:0000256" key="1">
    <source>
        <dbReference type="SAM" id="Phobius"/>
    </source>
</evidence>
<dbReference type="Proteomes" id="UP000000578">
    <property type="component" value="Chromosome"/>
</dbReference>
<name>Q74NG3_NANEQ</name>
<protein>
    <submittedName>
        <fullName evidence="2">NEQ273</fullName>
    </submittedName>
</protein>
<organism evidence="2 3">
    <name type="scientific">Nanoarchaeum equitans (strain Kin4-M)</name>
    <dbReference type="NCBI Taxonomy" id="228908"/>
    <lineage>
        <taxon>Archaea</taxon>
        <taxon>Nanobdellota</taxon>
        <taxon>Candidatus Nanoarchaeia</taxon>
        <taxon>Nanoarchaeales</taxon>
        <taxon>Nanoarchaeaceae</taxon>
        <taxon>Nanoarchaeum</taxon>
    </lineage>
</organism>
<dbReference type="EMBL" id="AE017199">
    <property type="protein sequence ID" value="AAR39123.1"/>
    <property type="molecule type" value="Genomic_DNA"/>
</dbReference>
<feature type="transmembrane region" description="Helical" evidence="1">
    <location>
        <begin position="65"/>
        <end position="87"/>
    </location>
</feature>
<evidence type="ECO:0000313" key="3">
    <source>
        <dbReference type="Proteomes" id="UP000000578"/>
    </source>
</evidence>
<accession>Q74NG3</accession>
<dbReference type="EnsemblBacteria" id="AAR39123">
    <property type="protein sequence ID" value="AAR39123"/>
    <property type="gene ID" value="NEQ273"/>
</dbReference>
<feature type="transmembrane region" description="Helical" evidence="1">
    <location>
        <begin position="108"/>
        <end position="126"/>
    </location>
</feature>
<keyword evidence="1" id="KW-0472">Membrane</keyword>
<evidence type="ECO:0000313" key="2">
    <source>
        <dbReference type="EMBL" id="AAR39123.1"/>
    </source>
</evidence>
<sequence length="180" mass="19881">MIVDAIMYLKQQGFYVLIVGIFVYAITDYVLSKIMKDNPAKGLISLSAALIVITFGKFIELVEQLVAWYISFIVIVFLFLVAVATVGGEDWLKKLEEFAKTDKNFNQAILGVGILIFIFAAARVFSESLFGPSDIENITDPTALAMAVIRNPNILAVFAFFFALVGAVFVVNGIQPNQKR</sequence>
<keyword evidence="3" id="KW-1185">Reference proteome</keyword>